<organism evidence="7 8">
    <name type="scientific">Streptomyces cellostaticus</name>
    <dbReference type="NCBI Taxonomy" id="67285"/>
    <lineage>
        <taxon>Bacteria</taxon>
        <taxon>Bacillati</taxon>
        <taxon>Actinomycetota</taxon>
        <taxon>Actinomycetes</taxon>
        <taxon>Kitasatosporales</taxon>
        <taxon>Streptomycetaceae</taxon>
        <taxon>Streptomyces</taxon>
    </lineage>
</organism>
<dbReference type="Gene3D" id="1.10.1280.10">
    <property type="entry name" value="Di-copper center containing domain from catechol oxidase"/>
    <property type="match status" value="2"/>
</dbReference>
<accession>A0A101NKQ7</accession>
<dbReference type="PRINTS" id="PR00092">
    <property type="entry name" value="TYROSINASE"/>
</dbReference>
<feature type="domain" description="Tyrosinase copper-binding" evidence="6">
    <location>
        <begin position="284"/>
        <end position="295"/>
    </location>
</feature>
<dbReference type="AlphaFoldDB" id="A0A101NKQ7"/>
<evidence type="ECO:0000256" key="4">
    <source>
        <dbReference type="ARBA" id="ARBA00023002"/>
    </source>
</evidence>
<dbReference type="PROSITE" id="PS00498">
    <property type="entry name" value="TYROSINASE_2"/>
    <property type="match status" value="1"/>
</dbReference>
<dbReference type="InterPro" id="IPR002227">
    <property type="entry name" value="Tyrosinase_Cu-bd"/>
</dbReference>
<dbReference type="PANTHER" id="PTHR11474">
    <property type="entry name" value="TYROSINASE FAMILY MEMBER"/>
    <property type="match status" value="1"/>
</dbReference>
<keyword evidence="8" id="KW-1185">Reference proteome</keyword>
<dbReference type="InterPro" id="IPR050316">
    <property type="entry name" value="Tyrosinase/Hemocyanin"/>
</dbReference>
<dbReference type="Proteomes" id="UP000054241">
    <property type="component" value="Unassembled WGS sequence"/>
</dbReference>
<evidence type="ECO:0000256" key="1">
    <source>
        <dbReference type="ARBA" id="ARBA00001973"/>
    </source>
</evidence>
<evidence type="ECO:0000313" key="8">
    <source>
        <dbReference type="Proteomes" id="UP000054241"/>
    </source>
</evidence>
<dbReference type="RefSeq" id="WP_066999938.1">
    <property type="nucleotide sequence ID" value="NZ_BNDU01000002.1"/>
</dbReference>
<reference evidence="7 8" key="1">
    <citation type="submission" date="2015-10" db="EMBL/GenBank/DDBJ databases">
        <title>Draft genome sequence of Streptomyces cellostaticus DSM 40189, type strain for the species Streptomyces cellostaticus.</title>
        <authorList>
            <person name="Ruckert C."/>
            <person name="Winkler A."/>
            <person name="Kalinowski J."/>
            <person name="Kampfer P."/>
            <person name="Glaeser S."/>
        </authorList>
    </citation>
    <scope>NUCLEOTIDE SEQUENCE [LARGE SCALE GENOMIC DNA]</scope>
    <source>
        <strain evidence="7 8">DSM 40189</strain>
    </source>
</reference>
<keyword evidence="3" id="KW-0479">Metal-binding</keyword>
<evidence type="ECO:0000256" key="2">
    <source>
        <dbReference type="ARBA" id="ARBA00009928"/>
    </source>
</evidence>
<dbReference type="Pfam" id="PF00264">
    <property type="entry name" value="Tyrosinase"/>
    <property type="match status" value="2"/>
</dbReference>
<keyword evidence="5" id="KW-0186">Copper</keyword>
<comment type="cofactor">
    <cofactor evidence="1">
        <name>Cu(2+)</name>
        <dbReference type="ChEBI" id="CHEBI:29036"/>
    </cofactor>
</comment>
<evidence type="ECO:0000256" key="5">
    <source>
        <dbReference type="ARBA" id="ARBA00023008"/>
    </source>
</evidence>
<sequence length="345" mass="37694">MARQKVAARRFPTADDALLIAAEWAPAHMVDAEEIGLRLGRMMADALPGGVGIPFSVPPAAGSVGHADLAVRGAAVRNPAAGTTPTSAPLAMEHLQSLVTRLVRAAQRVRKDHRQLSTAERERFNEVLKQAHGEPDYKDLVAAHKDMSHHHHTMPHMPPSATQRFLPWHRAYCLEMEELLRKTEPMLTIPYWDYANDHARPDWVWQPSGVDRPAPGASHGGHPAPVLPTQATIDGLLARPTYTAFTYGKMMAGVKPDGLEIAAHNNVHNWCGGSLGDPMTAAEDPIFFLLHANVDRIWDQWQLTHTGGPNVTGVDAGLDPWWTQTSGGLTTDGVKDITVLGYSYQ</sequence>
<keyword evidence="4" id="KW-0560">Oxidoreductase</keyword>
<dbReference type="PANTHER" id="PTHR11474:SF126">
    <property type="entry name" value="TYROSINASE-LIKE PROTEIN TYR-1-RELATED"/>
    <property type="match status" value="1"/>
</dbReference>
<gene>
    <name evidence="7" type="ORF">AQI88_18200</name>
</gene>
<evidence type="ECO:0000313" key="7">
    <source>
        <dbReference type="EMBL" id="KUM95143.1"/>
    </source>
</evidence>
<dbReference type="SUPFAM" id="SSF48056">
    <property type="entry name" value="Di-copper centre-containing domain"/>
    <property type="match status" value="1"/>
</dbReference>
<comment type="caution">
    <text evidence="7">The sequence shown here is derived from an EMBL/GenBank/DDBJ whole genome shotgun (WGS) entry which is preliminary data.</text>
</comment>
<dbReference type="GO" id="GO:0046872">
    <property type="term" value="F:metal ion binding"/>
    <property type="evidence" value="ECO:0007669"/>
    <property type="project" value="UniProtKB-KW"/>
</dbReference>
<dbReference type="STRING" id="67285.AQI88_18200"/>
<dbReference type="OrthoDB" id="2874181at2"/>
<evidence type="ECO:0000259" key="6">
    <source>
        <dbReference type="PROSITE" id="PS00498"/>
    </source>
</evidence>
<dbReference type="EMBL" id="LMWL01000033">
    <property type="protein sequence ID" value="KUM95143.1"/>
    <property type="molecule type" value="Genomic_DNA"/>
</dbReference>
<name>A0A101NKQ7_9ACTN</name>
<protein>
    <recommendedName>
        <fullName evidence="6">Tyrosinase copper-binding domain-containing protein</fullName>
    </recommendedName>
</protein>
<comment type="similarity">
    <text evidence="2">Belongs to the tyrosinase family.</text>
</comment>
<evidence type="ECO:0000256" key="3">
    <source>
        <dbReference type="ARBA" id="ARBA00022723"/>
    </source>
</evidence>
<dbReference type="InterPro" id="IPR008922">
    <property type="entry name" value="Di-copper_centre_dom_sf"/>
</dbReference>
<dbReference type="GO" id="GO:0016491">
    <property type="term" value="F:oxidoreductase activity"/>
    <property type="evidence" value="ECO:0007669"/>
    <property type="project" value="UniProtKB-KW"/>
</dbReference>
<proteinExistence type="inferred from homology"/>